<sequence length="154" mass="16238">MITSQNGNGTLNEVGLSPNNPENAHGCLILPPRSDPIPNAEPFIETKLASPPVDPPGFKSAPKEEQVTPNKLLKVLRLNAPIGTAVLAIIIAPALIKISTFGELTLMTSSSALDTKPNVVLTLLISNSSLTEIGTPCRGPMVLPPLVWNCRSNS</sequence>
<name>A0A9P8Q7P6_WICPI</name>
<gene>
    <name evidence="1" type="ORF">WICPIJ_004442</name>
</gene>
<dbReference type="Proteomes" id="UP000774326">
    <property type="component" value="Unassembled WGS sequence"/>
</dbReference>
<evidence type="ECO:0000313" key="1">
    <source>
        <dbReference type="EMBL" id="KAH3684552.1"/>
    </source>
</evidence>
<reference evidence="1" key="2">
    <citation type="submission" date="2021-01" db="EMBL/GenBank/DDBJ databases">
        <authorList>
            <person name="Schikora-Tamarit M.A."/>
        </authorList>
    </citation>
    <scope>NUCLEOTIDE SEQUENCE</scope>
    <source>
        <strain evidence="1">CBS2887</strain>
    </source>
</reference>
<keyword evidence="2" id="KW-1185">Reference proteome</keyword>
<protein>
    <submittedName>
        <fullName evidence="1">Uncharacterized protein</fullName>
    </submittedName>
</protein>
<comment type="caution">
    <text evidence="1">The sequence shown here is derived from an EMBL/GenBank/DDBJ whole genome shotgun (WGS) entry which is preliminary data.</text>
</comment>
<dbReference type="AlphaFoldDB" id="A0A9P8Q7P6"/>
<proteinExistence type="predicted"/>
<dbReference type="EMBL" id="JAEUBG010002406">
    <property type="protein sequence ID" value="KAH3684552.1"/>
    <property type="molecule type" value="Genomic_DNA"/>
</dbReference>
<reference evidence="1" key="1">
    <citation type="journal article" date="2021" name="Open Biol.">
        <title>Shared evolutionary footprints suggest mitochondrial oxidative damage underlies multiple complex I losses in fungi.</title>
        <authorList>
            <person name="Schikora-Tamarit M.A."/>
            <person name="Marcet-Houben M."/>
            <person name="Nosek J."/>
            <person name="Gabaldon T."/>
        </authorList>
    </citation>
    <scope>NUCLEOTIDE SEQUENCE</scope>
    <source>
        <strain evidence="1">CBS2887</strain>
    </source>
</reference>
<organism evidence="1 2">
    <name type="scientific">Wickerhamomyces pijperi</name>
    <name type="common">Yeast</name>
    <name type="synonym">Pichia pijperi</name>
    <dbReference type="NCBI Taxonomy" id="599730"/>
    <lineage>
        <taxon>Eukaryota</taxon>
        <taxon>Fungi</taxon>
        <taxon>Dikarya</taxon>
        <taxon>Ascomycota</taxon>
        <taxon>Saccharomycotina</taxon>
        <taxon>Saccharomycetes</taxon>
        <taxon>Phaffomycetales</taxon>
        <taxon>Wickerhamomycetaceae</taxon>
        <taxon>Wickerhamomyces</taxon>
    </lineage>
</organism>
<accession>A0A9P8Q7P6</accession>
<evidence type="ECO:0000313" key="2">
    <source>
        <dbReference type="Proteomes" id="UP000774326"/>
    </source>
</evidence>